<dbReference type="Proteomes" id="UP000000333">
    <property type="component" value="Chromosome"/>
</dbReference>
<protein>
    <submittedName>
        <fullName evidence="2">Amidohydrolase 3</fullName>
    </submittedName>
</protein>
<proteinExistence type="predicted"/>
<keyword evidence="2" id="KW-0378">Hydrolase</keyword>
<dbReference type="SUPFAM" id="SSF51556">
    <property type="entry name" value="Metallo-dependent hydrolases"/>
    <property type="match status" value="1"/>
</dbReference>
<dbReference type="AlphaFoldDB" id="E1QY49"/>
<keyword evidence="3" id="KW-1185">Reference proteome</keyword>
<dbReference type="PANTHER" id="PTHR22642">
    <property type="entry name" value="IMIDAZOLONEPROPIONASE"/>
    <property type="match status" value="1"/>
</dbReference>
<dbReference type="EMBL" id="CP002106">
    <property type="protein sequence ID" value="ADK67313.1"/>
    <property type="molecule type" value="Genomic_DNA"/>
</dbReference>
<dbReference type="KEGG" id="ols:Olsu_0181"/>
<accession>E1QY49</accession>
<dbReference type="GeneID" id="78511659"/>
<dbReference type="PANTHER" id="PTHR22642:SF2">
    <property type="entry name" value="PROTEIN LONG AFTER FAR-RED 3"/>
    <property type="match status" value="1"/>
</dbReference>
<organism evidence="2 3">
    <name type="scientific">Olsenella uli (strain ATCC 49627 / DSM 7084 / CCUG 31166 / CIP 109912 / JCM 12494 / LMG 11480 / NCIMB 702895 / VPI D76D-27C)</name>
    <name type="common">Lactobacillus uli</name>
    <dbReference type="NCBI Taxonomy" id="633147"/>
    <lineage>
        <taxon>Bacteria</taxon>
        <taxon>Bacillati</taxon>
        <taxon>Actinomycetota</taxon>
        <taxon>Coriobacteriia</taxon>
        <taxon>Coriobacteriales</taxon>
        <taxon>Atopobiaceae</taxon>
        <taxon>Olsenella</taxon>
    </lineage>
</organism>
<dbReference type="InterPro" id="IPR013108">
    <property type="entry name" value="Amidohydro_3"/>
</dbReference>
<dbReference type="Gene3D" id="2.30.40.10">
    <property type="entry name" value="Urease, subunit C, domain 1"/>
    <property type="match status" value="1"/>
</dbReference>
<dbReference type="PATRIC" id="fig|633147.7.peg.1694"/>
<evidence type="ECO:0000313" key="3">
    <source>
        <dbReference type="Proteomes" id="UP000000333"/>
    </source>
</evidence>
<dbReference type="InterPro" id="IPR033932">
    <property type="entry name" value="YtcJ-like"/>
</dbReference>
<evidence type="ECO:0000313" key="2">
    <source>
        <dbReference type="EMBL" id="ADK67313.1"/>
    </source>
</evidence>
<dbReference type="InterPro" id="IPR032466">
    <property type="entry name" value="Metal_Hydrolase"/>
</dbReference>
<name>E1QY49_OLSUV</name>
<dbReference type="eggNOG" id="COG1574">
    <property type="taxonomic scope" value="Bacteria"/>
</dbReference>
<dbReference type="HOGENOM" id="CLU_009942_3_1_11"/>
<dbReference type="CDD" id="cd01300">
    <property type="entry name" value="YtcJ_like"/>
    <property type="match status" value="1"/>
</dbReference>
<dbReference type="Gene3D" id="3.20.20.140">
    <property type="entry name" value="Metal-dependent hydrolases"/>
    <property type="match status" value="1"/>
</dbReference>
<dbReference type="Gene3D" id="3.10.310.70">
    <property type="match status" value="1"/>
</dbReference>
<dbReference type="InterPro" id="IPR011059">
    <property type="entry name" value="Metal-dep_hydrolase_composite"/>
</dbReference>
<dbReference type="OrthoDB" id="3173428at2"/>
<dbReference type="SUPFAM" id="SSF51338">
    <property type="entry name" value="Composite domain of metallo-dependent hydrolases"/>
    <property type="match status" value="1"/>
</dbReference>
<dbReference type="STRING" id="633147.Olsu_0181"/>
<gene>
    <name evidence="2" type="ordered locus">Olsu_0181</name>
</gene>
<dbReference type="Pfam" id="PF07969">
    <property type="entry name" value="Amidohydro_3"/>
    <property type="match status" value="1"/>
</dbReference>
<feature type="domain" description="Amidohydrolase 3" evidence="1">
    <location>
        <begin position="55"/>
        <end position="542"/>
    </location>
</feature>
<dbReference type="GO" id="GO:0016810">
    <property type="term" value="F:hydrolase activity, acting on carbon-nitrogen (but not peptide) bonds"/>
    <property type="evidence" value="ECO:0007669"/>
    <property type="project" value="InterPro"/>
</dbReference>
<reference evidence="2 3" key="1">
    <citation type="journal article" date="2010" name="Stand. Genomic Sci.">
        <title>Complete genome sequence of Olsenella uli type strain (VPI D76D-27C).</title>
        <authorList>
            <person name="Goker M."/>
            <person name="Held B."/>
            <person name="Lucas S."/>
            <person name="Nolan M."/>
            <person name="Yasawong M."/>
            <person name="Glavina Del Rio T."/>
            <person name="Tice H."/>
            <person name="Cheng J.F."/>
            <person name="Bruce D."/>
            <person name="Detter J.C."/>
            <person name="Tapia R."/>
            <person name="Han C."/>
            <person name="Goodwin L."/>
            <person name="Pitluck S."/>
            <person name="Liolios K."/>
            <person name="Ivanova N."/>
            <person name="Mavromatis K."/>
            <person name="Mikhailova N."/>
            <person name="Pati A."/>
            <person name="Chen A."/>
            <person name="Palaniappan K."/>
            <person name="Land M."/>
            <person name="Hauser L."/>
            <person name="Chang Y.J."/>
            <person name="Jeffries C.D."/>
            <person name="Rohde M."/>
            <person name="Sikorski J."/>
            <person name="Pukall R."/>
            <person name="Woyke T."/>
            <person name="Bristow J."/>
            <person name="Eisen J.A."/>
            <person name="Markowitz V."/>
            <person name="Hugenholtz P."/>
            <person name="Kyrpides N.C."/>
            <person name="Klenk H.P."/>
            <person name="Lapidus A."/>
        </authorList>
    </citation>
    <scope>NUCLEOTIDE SEQUENCE [LARGE SCALE GENOMIC DNA]</scope>
    <source>
        <strain evidence="3">ATCC 49627 / DSM 7084 / CIP 109912 / JCM 12494 / NCIMB 702895 / VPI D76D-27C</strain>
    </source>
</reference>
<evidence type="ECO:0000259" key="1">
    <source>
        <dbReference type="Pfam" id="PF07969"/>
    </source>
</evidence>
<dbReference type="RefSeq" id="WP_013251065.1">
    <property type="nucleotide sequence ID" value="NC_014363.1"/>
</dbReference>
<sequence length="546" mass="59241">MNSEANSEAVALASNHVFVSARRPDEAATLVLRGGCVERLLPREAASDLAAAGIEVRDLGEAFVTPGFHDAHQHVFHAALFPSGLATEYRGTSERDVVDHMVSFARTRPGDGWLLGHGWRETFWNPAQAPTRSSLDAAFPNRPVALYSGDAHTLWVNSAGLRELGIDEGTEPPQGGSFDRDDEGRLTGVLREAAGMFYVARVLRSLPLDEMKGIYRSYFVRLNAMGVTSVCDMALSLVPGADGINPAVYEALLAEGDLTLRAHLFPTLSEDESNLEGLQARLTGDMLRAPGFKQFFDGVSSQHTAWVTDEYANPRFAGDVGRPTVAPERMRALVLAAASRGHAVRIHTIGDEAVRQAIDIFTEAHRRYGDPHQGANTMEHVEDIHPEDIARMAAAHVVASVQPPHVTIDVTQPARDLGEWRARRMWPFDQMLHQGVTLAFGTDAPVVAPNALDVLWCATERSDPDAHEPASGWHPEHRVSRIQAIGAYTAGSAAAVARAGELGTLEPGMLADLAVWDTNLLTVPSERLQGSRVLETYVGGCRVWCA</sequence>